<name>A0A1B8Q8C6_MORLA</name>
<dbReference type="Proteomes" id="UP000092607">
    <property type="component" value="Unassembled WGS sequence"/>
</dbReference>
<dbReference type="EMBL" id="LZMS01000001">
    <property type="protein sequence ID" value="OBX67407.1"/>
    <property type="molecule type" value="Genomic_DNA"/>
</dbReference>
<dbReference type="RefSeq" id="WP_065255842.1">
    <property type="nucleotide sequence ID" value="NZ_JARDJM010000066.1"/>
</dbReference>
<dbReference type="Gene3D" id="3.90.280.10">
    <property type="entry name" value="PEBP-like"/>
    <property type="match status" value="1"/>
</dbReference>
<dbReference type="InterPro" id="IPR008914">
    <property type="entry name" value="PEBP"/>
</dbReference>
<dbReference type="CDD" id="cd00865">
    <property type="entry name" value="PEBP_bact_arch"/>
    <property type="match status" value="1"/>
</dbReference>
<proteinExistence type="predicted"/>
<dbReference type="OrthoDB" id="9797506at2"/>
<sequence>MTDLTQNTYLDVRNPTQITGEMTLKCSDIAEGSTLSNDYVANIWGYTGGNISPELEWGNAPADTKSFVLTMYDPDAPTGSGFWHWNAFNIPADWNKLPKGQSNDFGNGIVELQNDAGSNGFIGAFPPKGDKPHRYIFTLYALNDVLDLPNTISPAVLGFNLNGKVLATASLTAYYSW</sequence>
<dbReference type="SUPFAM" id="SSF49777">
    <property type="entry name" value="PEBP-like"/>
    <property type="match status" value="1"/>
</dbReference>
<comment type="caution">
    <text evidence="1">The sequence shown here is derived from an EMBL/GenBank/DDBJ whole genome shotgun (WGS) entry which is preliminary data.</text>
</comment>
<dbReference type="Pfam" id="PF01161">
    <property type="entry name" value="PBP"/>
    <property type="match status" value="1"/>
</dbReference>
<dbReference type="NCBIfam" id="TIGR00481">
    <property type="entry name" value="YbhB/YbcL family Raf kinase inhibitor-like protein"/>
    <property type="match status" value="1"/>
</dbReference>
<dbReference type="PANTHER" id="PTHR30289">
    <property type="entry name" value="UNCHARACTERIZED PROTEIN YBCL-RELATED"/>
    <property type="match status" value="1"/>
</dbReference>
<reference evidence="1 2" key="1">
    <citation type="submission" date="2016-06" db="EMBL/GenBank/DDBJ databases">
        <title>Draft genome of Moraxella lacunata CCUG 57757A.</title>
        <authorList>
            <person name="Salva-Serra F."/>
            <person name="Engstrom-Jakobsson H."/>
            <person name="Thorell K."/>
            <person name="Gonzales-Siles L."/>
            <person name="Karlsson R."/>
            <person name="Boulund F."/>
            <person name="Engstrand L."/>
            <person name="Kristiansson E."/>
            <person name="Moore E."/>
        </authorList>
    </citation>
    <scope>NUCLEOTIDE SEQUENCE [LARGE SCALE GENOMIC DNA]</scope>
    <source>
        <strain evidence="1 2">CCUG 57757A</strain>
    </source>
</reference>
<accession>A0A1B8Q8C6</accession>
<dbReference type="InterPro" id="IPR036610">
    <property type="entry name" value="PEBP-like_sf"/>
</dbReference>
<protein>
    <submittedName>
        <fullName evidence="1">Kinase inhibitor</fullName>
    </submittedName>
</protein>
<dbReference type="PANTHER" id="PTHR30289:SF1">
    <property type="entry name" value="PEBP (PHOSPHATIDYLETHANOLAMINE-BINDING PROTEIN) FAMILY PROTEIN"/>
    <property type="match status" value="1"/>
</dbReference>
<dbReference type="AlphaFoldDB" id="A0A1B8Q8C6"/>
<evidence type="ECO:0000313" key="2">
    <source>
        <dbReference type="Proteomes" id="UP000092607"/>
    </source>
</evidence>
<organism evidence="1 2">
    <name type="scientific">Moraxella lacunata</name>
    <dbReference type="NCBI Taxonomy" id="477"/>
    <lineage>
        <taxon>Bacteria</taxon>
        <taxon>Pseudomonadati</taxon>
        <taxon>Pseudomonadota</taxon>
        <taxon>Gammaproteobacteria</taxon>
        <taxon>Moraxellales</taxon>
        <taxon>Moraxellaceae</taxon>
        <taxon>Moraxella</taxon>
    </lineage>
</organism>
<gene>
    <name evidence="1" type="ORF">A9309_00335</name>
</gene>
<dbReference type="InterPro" id="IPR005247">
    <property type="entry name" value="YbhB_YbcL/LppC-like"/>
</dbReference>
<evidence type="ECO:0000313" key="1">
    <source>
        <dbReference type="EMBL" id="OBX67407.1"/>
    </source>
</evidence>